<proteinExistence type="inferred from homology"/>
<dbReference type="CDD" id="cd06225">
    <property type="entry name" value="HAMP"/>
    <property type="match status" value="1"/>
</dbReference>
<dbReference type="InterPro" id="IPR001789">
    <property type="entry name" value="Sig_transdc_resp-reg_receiver"/>
</dbReference>
<dbReference type="CDD" id="cd00156">
    <property type="entry name" value="REC"/>
    <property type="match status" value="1"/>
</dbReference>
<dbReference type="CDD" id="cd00088">
    <property type="entry name" value="HPT"/>
    <property type="match status" value="1"/>
</dbReference>
<dbReference type="InterPro" id="IPR036097">
    <property type="entry name" value="HisK_dim/P_sf"/>
</dbReference>
<evidence type="ECO:0000256" key="1">
    <source>
        <dbReference type="ARBA" id="ARBA00000085"/>
    </source>
</evidence>
<keyword evidence="8 18" id="KW-0812">Transmembrane</keyword>
<feature type="domain" description="PAC" evidence="22">
    <location>
        <begin position="440"/>
        <end position="492"/>
    </location>
</feature>
<dbReference type="PROSITE" id="PS50109">
    <property type="entry name" value="HIS_KIN"/>
    <property type="match status" value="1"/>
</dbReference>
<dbReference type="InterPro" id="IPR033479">
    <property type="entry name" value="dCache_1"/>
</dbReference>
<dbReference type="SUPFAM" id="SSF55874">
    <property type="entry name" value="ATPase domain of HSP90 chaperone/DNA topoisomerase II/histidine kinase"/>
    <property type="match status" value="1"/>
</dbReference>
<organism evidence="25 26">
    <name type="scientific">Paenibacillus roseopurpureus</name>
    <dbReference type="NCBI Taxonomy" id="2918901"/>
    <lineage>
        <taxon>Bacteria</taxon>
        <taxon>Bacillati</taxon>
        <taxon>Bacillota</taxon>
        <taxon>Bacilli</taxon>
        <taxon>Bacillales</taxon>
        <taxon>Paenibacillaceae</taxon>
        <taxon>Paenibacillus</taxon>
    </lineage>
</organism>
<dbReference type="Gene3D" id="1.20.120.160">
    <property type="entry name" value="HPT domain"/>
    <property type="match status" value="1"/>
</dbReference>
<feature type="domain" description="HAMP" evidence="23">
    <location>
        <begin position="300"/>
        <end position="353"/>
    </location>
</feature>
<accession>A0AA96LLZ9</accession>
<evidence type="ECO:0000313" key="25">
    <source>
        <dbReference type="EMBL" id="WNR43439.1"/>
    </source>
</evidence>
<keyword evidence="7" id="KW-0808">Transferase</keyword>
<evidence type="ECO:0000256" key="17">
    <source>
        <dbReference type="PROSITE-ProRule" id="PRU00169"/>
    </source>
</evidence>
<feature type="modified residue" description="4-aspartylphosphate" evidence="17">
    <location>
        <position position="915"/>
    </location>
</feature>
<feature type="domain" description="PAS" evidence="21">
    <location>
        <begin position="489"/>
        <end position="550"/>
    </location>
</feature>
<dbReference type="GO" id="GO:0005886">
    <property type="term" value="C:plasma membrane"/>
    <property type="evidence" value="ECO:0007669"/>
    <property type="project" value="UniProtKB-SubCell"/>
</dbReference>
<name>A0AA96LLZ9_9BACL</name>
<dbReference type="SUPFAM" id="SSF52172">
    <property type="entry name" value="CheY-like"/>
    <property type="match status" value="2"/>
</dbReference>
<dbReference type="SMART" id="SM00388">
    <property type="entry name" value="HisKA"/>
    <property type="match status" value="1"/>
</dbReference>
<keyword evidence="26" id="KW-1185">Reference proteome</keyword>
<evidence type="ECO:0000259" key="20">
    <source>
        <dbReference type="PROSITE" id="PS50110"/>
    </source>
</evidence>
<dbReference type="InterPro" id="IPR011006">
    <property type="entry name" value="CheY-like_superfamily"/>
</dbReference>
<evidence type="ECO:0000259" key="19">
    <source>
        <dbReference type="PROSITE" id="PS50109"/>
    </source>
</evidence>
<evidence type="ECO:0000256" key="11">
    <source>
        <dbReference type="ARBA" id="ARBA00022840"/>
    </source>
</evidence>
<dbReference type="CDD" id="cd00082">
    <property type="entry name" value="HisKA"/>
    <property type="match status" value="1"/>
</dbReference>
<dbReference type="SUPFAM" id="SSF158472">
    <property type="entry name" value="HAMP domain-like"/>
    <property type="match status" value="1"/>
</dbReference>
<dbReference type="InterPro" id="IPR003660">
    <property type="entry name" value="HAMP_dom"/>
</dbReference>
<dbReference type="AlphaFoldDB" id="A0AA96LLZ9"/>
<dbReference type="PROSITE" id="PS50113">
    <property type="entry name" value="PAC"/>
    <property type="match status" value="1"/>
</dbReference>
<dbReference type="Pfam" id="PF00512">
    <property type="entry name" value="HisKA"/>
    <property type="match status" value="1"/>
</dbReference>
<dbReference type="PANTHER" id="PTHR45339:SF1">
    <property type="entry name" value="HYBRID SIGNAL TRANSDUCTION HISTIDINE KINASE J"/>
    <property type="match status" value="1"/>
</dbReference>
<dbReference type="InterPro" id="IPR004358">
    <property type="entry name" value="Sig_transdc_His_kin-like_C"/>
</dbReference>
<dbReference type="SMART" id="SM00086">
    <property type="entry name" value="PAC"/>
    <property type="match status" value="1"/>
</dbReference>
<evidence type="ECO:0000256" key="12">
    <source>
        <dbReference type="ARBA" id="ARBA00022989"/>
    </source>
</evidence>
<evidence type="ECO:0000256" key="8">
    <source>
        <dbReference type="ARBA" id="ARBA00022692"/>
    </source>
</evidence>
<evidence type="ECO:0000259" key="21">
    <source>
        <dbReference type="PROSITE" id="PS50112"/>
    </source>
</evidence>
<evidence type="ECO:0000256" key="6">
    <source>
        <dbReference type="ARBA" id="ARBA00022553"/>
    </source>
</evidence>
<keyword evidence="12 18" id="KW-1133">Transmembrane helix</keyword>
<dbReference type="InterPro" id="IPR003661">
    <property type="entry name" value="HisK_dim/P_dom"/>
</dbReference>
<dbReference type="Pfam" id="PF00072">
    <property type="entry name" value="Response_reg"/>
    <property type="match status" value="2"/>
</dbReference>
<dbReference type="PROSITE" id="PS50110">
    <property type="entry name" value="RESPONSE_REGULATORY"/>
    <property type="match status" value="2"/>
</dbReference>
<dbReference type="Proteomes" id="UP001304650">
    <property type="component" value="Chromosome"/>
</dbReference>
<evidence type="ECO:0000256" key="14">
    <source>
        <dbReference type="ARBA" id="ARBA00023136"/>
    </source>
</evidence>
<dbReference type="Pfam" id="PF02743">
    <property type="entry name" value="dCache_1"/>
    <property type="match status" value="1"/>
</dbReference>
<dbReference type="EC" id="2.7.13.3" evidence="4"/>
<dbReference type="KEGG" id="proo:MJB10_20355"/>
<dbReference type="FunFam" id="3.30.565.10:FF:000010">
    <property type="entry name" value="Sensor histidine kinase RcsC"/>
    <property type="match status" value="1"/>
</dbReference>
<dbReference type="Pfam" id="PF01627">
    <property type="entry name" value="Hpt"/>
    <property type="match status" value="1"/>
</dbReference>
<keyword evidence="11" id="KW-0067">ATP-binding</keyword>
<dbReference type="Pfam" id="PF13426">
    <property type="entry name" value="PAS_9"/>
    <property type="match status" value="2"/>
</dbReference>
<evidence type="ECO:0000256" key="13">
    <source>
        <dbReference type="ARBA" id="ARBA00023012"/>
    </source>
</evidence>
<evidence type="ECO:0000256" key="18">
    <source>
        <dbReference type="SAM" id="Phobius"/>
    </source>
</evidence>
<evidence type="ECO:0000259" key="22">
    <source>
        <dbReference type="PROSITE" id="PS50113"/>
    </source>
</evidence>
<evidence type="ECO:0000256" key="9">
    <source>
        <dbReference type="ARBA" id="ARBA00022741"/>
    </source>
</evidence>
<gene>
    <name evidence="25" type="ORF">MJB10_20355</name>
</gene>
<dbReference type="InterPro" id="IPR000014">
    <property type="entry name" value="PAS"/>
</dbReference>
<dbReference type="Gene3D" id="3.40.50.2300">
    <property type="match status" value="2"/>
</dbReference>
<reference evidence="25" key="1">
    <citation type="submission" date="2022-02" db="EMBL/GenBank/DDBJ databases">
        <title>Paenibacillus sp. MBLB1832 Whole Genome Shotgun Sequencing.</title>
        <authorList>
            <person name="Hwang C.Y."/>
            <person name="Cho E.-S."/>
            <person name="Seo M.-J."/>
        </authorList>
    </citation>
    <scope>NUCLEOTIDE SEQUENCE</scope>
    <source>
        <strain evidence="25">MBLB1832</strain>
    </source>
</reference>
<dbReference type="InterPro" id="IPR005467">
    <property type="entry name" value="His_kinase_dom"/>
</dbReference>
<evidence type="ECO:0000256" key="7">
    <source>
        <dbReference type="ARBA" id="ARBA00022679"/>
    </source>
</evidence>
<evidence type="ECO:0000256" key="16">
    <source>
        <dbReference type="PROSITE-ProRule" id="PRU00110"/>
    </source>
</evidence>
<dbReference type="FunFam" id="1.10.287.130:FF:000004">
    <property type="entry name" value="Ethylene receptor 1"/>
    <property type="match status" value="1"/>
</dbReference>
<feature type="transmembrane region" description="Helical" evidence="18">
    <location>
        <begin position="275"/>
        <end position="298"/>
    </location>
</feature>
<dbReference type="Gene3D" id="3.30.565.10">
    <property type="entry name" value="Histidine kinase-like ATPase, C-terminal domain"/>
    <property type="match status" value="1"/>
</dbReference>
<dbReference type="Gene3D" id="3.30.450.20">
    <property type="entry name" value="PAS domain"/>
    <property type="match status" value="4"/>
</dbReference>
<dbReference type="CDD" id="cd16922">
    <property type="entry name" value="HATPase_EvgS-ArcB-TorS-like"/>
    <property type="match status" value="1"/>
</dbReference>
<keyword evidence="9" id="KW-0547">Nucleotide-binding</keyword>
<feature type="domain" description="Response regulatory" evidence="20">
    <location>
        <begin position="866"/>
        <end position="983"/>
    </location>
</feature>
<keyword evidence="6 17" id="KW-0597">Phosphoprotein</keyword>
<dbReference type="InterPro" id="IPR036890">
    <property type="entry name" value="HATPase_C_sf"/>
</dbReference>
<dbReference type="CDD" id="cd17546">
    <property type="entry name" value="REC_hyHK_CKI1_RcsC-like"/>
    <property type="match status" value="1"/>
</dbReference>
<evidence type="ECO:0000256" key="3">
    <source>
        <dbReference type="ARBA" id="ARBA00006402"/>
    </source>
</evidence>
<feature type="modified residue" description="Phosphohistidine" evidence="16">
    <location>
        <position position="1204"/>
    </location>
</feature>
<dbReference type="SMART" id="SM00387">
    <property type="entry name" value="HATPase_c"/>
    <property type="match status" value="1"/>
</dbReference>
<dbReference type="InterPro" id="IPR001610">
    <property type="entry name" value="PAC"/>
</dbReference>
<evidence type="ECO:0000256" key="15">
    <source>
        <dbReference type="ARBA" id="ARBA00074306"/>
    </source>
</evidence>
<dbReference type="InterPro" id="IPR008207">
    <property type="entry name" value="Sig_transdc_His_kin_Hpt_dom"/>
</dbReference>
<keyword evidence="5" id="KW-1003">Cell membrane</keyword>
<dbReference type="PROSITE" id="PS50894">
    <property type="entry name" value="HPT"/>
    <property type="match status" value="1"/>
</dbReference>
<feature type="domain" description="HPt" evidence="24">
    <location>
        <begin position="1165"/>
        <end position="1258"/>
    </location>
</feature>
<dbReference type="Gene3D" id="1.10.8.500">
    <property type="entry name" value="HAMP domain in histidine kinase"/>
    <property type="match status" value="1"/>
</dbReference>
<dbReference type="NCBIfam" id="TIGR00229">
    <property type="entry name" value="sensory_box"/>
    <property type="match status" value="2"/>
</dbReference>
<dbReference type="InterPro" id="IPR036641">
    <property type="entry name" value="HPT_dom_sf"/>
</dbReference>
<feature type="transmembrane region" description="Helical" evidence="18">
    <location>
        <begin position="12"/>
        <end position="31"/>
    </location>
</feature>
<dbReference type="GO" id="GO:0005524">
    <property type="term" value="F:ATP binding"/>
    <property type="evidence" value="ECO:0007669"/>
    <property type="project" value="UniProtKB-KW"/>
</dbReference>
<dbReference type="InterPro" id="IPR000700">
    <property type="entry name" value="PAS-assoc_C"/>
</dbReference>
<keyword evidence="13" id="KW-0902">Two-component regulatory system</keyword>
<feature type="modified residue" description="4-aspartylphosphate" evidence="17">
    <location>
        <position position="1073"/>
    </location>
</feature>
<evidence type="ECO:0000256" key="2">
    <source>
        <dbReference type="ARBA" id="ARBA00004651"/>
    </source>
</evidence>
<evidence type="ECO:0000256" key="5">
    <source>
        <dbReference type="ARBA" id="ARBA00022475"/>
    </source>
</evidence>
<dbReference type="PROSITE" id="PS50885">
    <property type="entry name" value="HAMP"/>
    <property type="match status" value="1"/>
</dbReference>
<keyword evidence="10" id="KW-0418">Kinase</keyword>
<evidence type="ECO:0000259" key="24">
    <source>
        <dbReference type="PROSITE" id="PS50894"/>
    </source>
</evidence>
<dbReference type="Pfam" id="PF02518">
    <property type="entry name" value="HATPase_c"/>
    <property type="match status" value="1"/>
</dbReference>
<dbReference type="GO" id="GO:0000155">
    <property type="term" value="F:phosphorelay sensor kinase activity"/>
    <property type="evidence" value="ECO:0007669"/>
    <property type="project" value="InterPro"/>
</dbReference>
<dbReference type="CDD" id="cd00130">
    <property type="entry name" value="PAS"/>
    <property type="match status" value="1"/>
</dbReference>
<comment type="catalytic activity">
    <reaction evidence="1">
        <text>ATP + protein L-histidine = ADP + protein N-phospho-L-histidine.</text>
        <dbReference type="EC" id="2.7.13.3"/>
    </reaction>
</comment>
<evidence type="ECO:0000259" key="23">
    <source>
        <dbReference type="PROSITE" id="PS50885"/>
    </source>
</evidence>
<keyword evidence="14 18" id="KW-0472">Membrane</keyword>
<dbReference type="SMART" id="SM00091">
    <property type="entry name" value="PAS"/>
    <property type="match status" value="2"/>
</dbReference>
<comment type="subcellular location">
    <subcellularLocation>
        <location evidence="2">Cell membrane</location>
        <topology evidence="2">Multi-pass membrane protein</topology>
    </subcellularLocation>
</comment>
<dbReference type="Gene3D" id="1.10.287.130">
    <property type="match status" value="1"/>
</dbReference>
<dbReference type="EMBL" id="CP130319">
    <property type="protein sequence ID" value="WNR43439.1"/>
    <property type="molecule type" value="Genomic_DNA"/>
</dbReference>
<dbReference type="PRINTS" id="PR00344">
    <property type="entry name" value="BCTRLSENSOR"/>
</dbReference>
<evidence type="ECO:0000256" key="10">
    <source>
        <dbReference type="ARBA" id="ARBA00022777"/>
    </source>
</evidence>
<evidence type="ECO:0000313" key="26">
    <source>
        <dbReference type="Proteomes" id="UP001304650"/>
    </source>
</evidence>
<dbReference type="InterPro" id="IPR003594">
    <property type="entry name" value="HATPase_dom"/>
</dbReference>
<dbReference type="Pfam" id="PF00672">
    <property type="entry name" value="HAMP"/>
    <property type="match status" value="1"/>
</dbReference>
<dbReference type="SUPFAM" id="SSF47384">
    <property type="entry name" value="Homodimeric domain of signal transducing histidine kinase"/>
    <property type="match status" value="1"/>
</dbReference>
<evidence type="ECO:0000256" key="4">
    <source>
        <dbReference type="ARBA" id="ARBA00012438"/>
    </source>
</evidence>
<dbReference type="InterPro" id="IPR035965">
    <property type="entry name" value="PAS-like_dom_sf"/>
</dbReference>
<dbReference type="PROSITE" id="PS50112">
    <property type="entry name" value="PAS"/>
    <property type="match status" value="1"/>
</dbReference>
<feature type="domain" description="Histidine kinase" evidence="19">
    <location>
        <begin position="631"/>
        <end position="852"/>
    </location>
</feature>
<dbReference type="PANTHER" id="PTHR45339">
    <property type="entry name" value="HYBRID SIGNAL TRANSDUCTION HISTIDINE KINASE J"/>
    <property type="match status" value="1"/>
</dbReference>
<sequence length="1268" mass="142172">MRSSLRFKVVSSLVLITSISLTLIGVTNYQLSRSKLLRQMNDQYLTSVSNSAQNLYDFLSIRVAEVELISRVNIMTTGTLAERLSFLAQELRTNENLYHTMAVADLDGTLRFPSGKTVSIAEEDRFQQALQGKTVIADPHLFKMKNSYLISITAPIFNPRHEVTSVIDVSLDAAPTFQNHLIAPLQSGEILVVNQEGLILYDNDPETILTRNIFEDFPNLAPHFKKAVQQGTGYIDESFISGQRTRWFYSRVPSLNWFLVYSMPITYIEAPTSPLLWWTIGLIVMTILIIFCLIYLTMNTLILKRIKQILHVTEAVAAGNFHTKPIVFKSKDELGALAASVNGMMENMRELFDPFDAFIRHNQYAMIVMDPNFLINHLNGRAIEMLGYPLAEVHKTATPLLWLDQKQVTERAAQYSSELGEHVPADCTALVIRSLRHLKEDPEWTWYHKDGTRLYVQASVSCITHPDGKLKGYVLIARDISDIKESNEMKARLLTIVESARDAILTFDREGYIFYMNPFCMQTIGLEGESYERKHFSELVDIMSEIHLEDGLNIALACGFWEFEAEIMTKRKQRLILSLILVPHFPMENGDVYFSAITRNITDLIRAKEELILAKQEAEEANLAKGVFLARMSHEIRTPLNGIVGLSHLLEKTAMTELQSDYIRKISRSSLALSHIINDILDFSKLEVDKLIIEHAPFQLDETTDRVCETLSVLLGYKPVDFICDISAEIPQGLIGDALRLYQVLLNLTSNAIKFTEQGSVTLRVQVDWLSEENVTLIFLITDTGIGMNEAQLANLFEPFVQGDEVTSRKYGGTGLGLVISKNIIENMGGSIAVTSKQGEGSQFVVTLNFGLQPPLPETQTLLPFRVLIVEDHPILNRMMVQCLQARCADANGVHSWKEAHLQLKEAPVDVVLLDMEADDMYGEDVWLSMLDTCKRAGTRTIIYTSLAGRDALEKLPAAAAPDTILVKPLYRNLIYRTLASFLAPNEMGAMIEHAAQEAVPLYQASRPDLDVPPVFNNGVPLQILLVEDNEINQTVARSLLESMFDCRIQIAGSGFDALHDLALHAYDVILMDIHLPGLDGIETTKRIRQEPLWRHIPIIAITADSTSDNRIACMEAGMTEMISKPIIPERLLTVILEVIPRATEEERAERDLDVGQALKRIGGKIDIYRDMLRKFLTLVPPQLAGLTTALQEGNREEALRLLHSLRGSASSLSANRVFAAASLLEHQVGLLHASGAAAWDPLERKELDKLSLELSAAQQTIQKLLVD</sequence>
<dbReference type="RefSeq" id="WP_314797690.1">
    <property type="nucleotide sequence ID" value="NZ_CP130319.1"/>
</dbReference>
<dbReference type="CDD" id="cd12912">
    <property type="entry name" value="PDC2_MCP_like"/>
    <property type="match status" value="1"/>
</dbReference>
<dbReference type="SUPFAM" id="SSF55785">
    <property type="entry name" value="PYP-like sensor domain (PAS domain)"/>
    <property type="match status" value="2"/>
</dbReference>
<protein>
    <recommendedName>
        <fullName evidence="15">Circadian input-output histidine kinase CikA</fullName>
        <ecNumber evidence="4">2.7.13.3</ecNumber>
    </recommendedName>
</protein>
<dbReference type="SMART" id="SM00448">
    <property type="entry name" value="REC"/>
    <property type="match status" value="2"/>
</dbReference>
<dbReference type="SMART" id="SM00304">
    <property type="entry name" value="HAMP"/>
    <property type="match status" value="1"/>
</dbReference>
<dbReference type="SUPFAM" id="SSF47226">
    <property type="entry name" value="Histidine-containing phosphotransfer domain, HPT domain"/>
    <property type="match status" value="1"/>
</dbReference>
<feature type="domain" description="Response regulatory" evidence="20">
    <location>
        <begin position="1023"/>
        <end position="1140"/>
    </location>
</feature>
<comment type="similarity">
    <text evidence="3">In the N-terminal section; belongs to the phytochrome family.</text>
</comment>